<name>A0ABQ6GGG5_9BACL</name>
<evidence type="ECO:0000313" key="2">
    <source>
        <dbReference type="Proteomes" id="UP001157114"/>
    </source>
</evidence>
<protein>
    <submittedName>
        <fullName evidence="1">Uncharacterized protein</fullName>
    </submittedName>
</protein>
<sequence>MAMAMKKTKMAGDNISLKTKKNEDPLVMAWLNAQTNLMDSLRYLMENEIMQNGVRNLQMFIPMERAGALRQEPLIHQQVAAAIEADDGHPVEVASAVVHVVHEQEEELPQEEIDDEDIEAWS</sequence>
<evidence type="ECO:0000313" key="1">
    <source>
        <dbReference type="EMBL" id="GLX69777.1"/>
    </source>
</evidence>
<keyword evidence="2" id="KW-1185">Reference proteome</keyword>
<dbReference type="Proteomes" id="UP001157114">
    <property type="component" value="Unassembled WGS sequence"/>
</dbReference>
<organism evidence="1 2">
    <name type="scientific">Paenibacillus glycanilyticus</name>
    <dbReference type="NCBI Taxonomy" id="126569"/>
    <lineage>
        <taxon>Bacteria</taxon>
        <taxon>Bacillati</taxon>
        <taxon>Bacillota</taxon>
        <taxon>Bacilli</taxon>
        <taxon>Bacillales</taxon>
        <taxon>Paenibacillaceae</taxon>
        <taxon>Paenibacillus</taxon>
    </lineage>
</organism>
<gene>
    <name evidence="1" type="ORF">MU1_41230</name>
</gene>
<accession>A0ABQ6GGG5</accession>
<dbReference type="EMBL" id="BSSQ01000016">
    <property type="protein sequence ID" value="GLX69777.1"/>
    <property type="molecule type" value="Genomic_DNA"/>
</dbReference>
<comment type="caution">
    <text evidence="1">The sequence shown here is derived from an EMBL/GenBank/DDBJ whole genome shotgun (WGS) entry which is preliminary data.</text>
</comment>
<proteinExistence type="predicted"/>
<reference evidence="1 2" key="1">
    <citation type="submission" date="2023-03" db="EMBL/GenBank/DDBJ databases">
        <title>Draft genome sequence of the bacteria which degrade cell wall of Tricholomamatutake.</title>
        <authorList>
            <person name="Konishi Y."/>
            <person name="Fukuta Y."/>
            <person name="Shirasaka N."/>
        </authorList>
    </citation>
    <scope>NUCLEOTIDE SEQUENCE [LARGE SCALE GENOMIC DNA]</scope>
    <source>
        <strain evidence="2">mu1</strain>
    </source>
</reference>